<dbReference type="InterPro" id="IPR057670">
    <property type="entry name" value="SH3_retrovirus"/>
</dbReference>
<evidence type="ECO:0000256" key="1">
    <source>
        <dbReference type="SAM" id="MobiDB-lite"/>
    </source>
</evidence>
<name>A0ABN8IXS8_9NEOP</name>
<dbReference type="EMBL" id="OW152818">
    <property type="protein sequence ID" value="CAH2070859.1"/>
    <property type="molecule type" value="Genomic_DNA"/>
</dbReference>
<evidence type="ECO:0000313" key="4">
    <source>
        <dbReference type="Proteomes" id="UP000837857"/>
    </source>
</evidence>
<accession>A0ABN8IXS8</accession>
<reference evidence="3" key="1">
    <citation type="submission" date="2022-03" db="EMBL/GenBank/DDBJ databases">
        <authorList>
            <person name="Martin H S."/>
        </authorList>
    </citation>
    <scope>NUCLEOTIDE SEQUENCE</scope>
</reference>
<dbReference type="Proteomes" id="UP000837857">
    <property type="component" value="Chromosome 6"/>
</dbReference>
<feature type="non-terminal residue" evidence="3">
    <location>
        <position position="180"/>
    </location>
</feature>
<dbReference type="Pfam" id="PF25597">
    <property type="entry name" value="SH3_retrovirus"/>
    <property type="match status" value="1"/>
</dbReference>
<evidence type="ECO:0000313" key="3">
    <source>
        <dbReference type="EMBL" id="CAH2070859.1"/>
    </source>
</evidence>
<sequence length="180" mass="20754">MGVVSEKTELLLKLEDHLDKKAIKGYLIGYDEDGYRVWITDGKKNRLVRSRDVIFDESPLSSEDAKTETGNENVINEFQLKVSQDCNTSRDEIIVERTVEDDIHSTEPVELTNDDIEPIEPEREAQVETDNVYDPLPEEPRESLELEREDCDEDSNIRDDEFHDSIDQSQEQRGELGLVN</sequence>
<keyword evidence="4" id="KW-1185">Reference proteome</keyword>
<feature type="domain" description="Retroviral polymerase SH3-like" evidence="2">
    <location>
        <begin position="17"/>
        <end position="62"/>
    </location>
</feature>
<gene>
    <name evidence="3" type="ORF">IPOD504_LOCUS14879</name>
</gene>
<evidence type="ECO:0000259" key="2">
    <source>
        <dbReference type="Pfam" id="PF25597"/>
    </source>
</evidence>
<organism evidence="3 4">
    <name type="scientific">Iphiclides podalirius</name>
    <name type="common">scarce swallowtail</name>
    <dbReference type="NCBI Taxonomy" id="110791"/>
    <lineage>
        <taxon>Eukaryota</taxon>
        <taxon>Metazoa</taxon>
        <taxon>Ecdysozoa</taxon>
        <taxon>Arthropoda</taxon>
        <taxon>Hexapoda</taxon>
        <taxon>Insecta</taxon>
        <taxon>Pterygota</taxon>
        <taxon>Neoptera</taxon>
        <taxon>Endopterygota</taxon>
        <taxon>Lepidoptera</taxon>
        <taxon>Glossata</taxon>
        <taxon>Ditrysia</taxon>
        <taxon>Papilionoidea</taxon>
        <taxon>Papilionidae</taxon>
        <taxon>Papilioninae</taxon>
        <taxon>Iphiclides</taxon>
    </lineage>
</organism>
<feature type="compositionally biased region" description="Basic and acidic residues" evidence="1">
    <location>
        <begin position="155"/>
        <end position="174"/>
    </location>
</feature>
<proteinExistence type="predicted"/>
<feature type="region of interest" description="Disordered" evidence="1">
    <location>
        <begin position="100"/>
        <end position="180"/>
    </location>
</feature>
<protein>
    <recommendedName>
        <fullName evidence="2">Retroviral polymerase SH3-like domain-containing protein</fullName>
    </recommendedName>
</protein>